<organism evidence="7 8">
    <name type="scientific">Actinophytocola oryzae</name>
    <dbReference type="NCBI Taxonomy" id="502181"/>
    <lineage>
        <taxon>Bacteria</taxon>
        <taxon>Bacillati</taxon>
        <taxon>Actinomycetota</taxon>
        <taxon>Actinomycetes</taxon>
        <taxon>Pseudonocardiales</taxon>
        <taxon>Pseudonocardiaceae</taxon>
    </lineage>
</organism>
<dbReference type="Gene3D" id="3.40.50.2300">
    <property type="match status" value="1"/>
</dbReference>
<keyword evidence="4" id="KW-0904">Protein phosphatase</keyword>
<dbReference type="PANTHER" id="PTHR11717">
    <property type="entry name" value="LOW MOLECULAR WEIGHT PROTEIN TYROSINE PHOSPHATASE"/>
    <property type="match status" value="1"/>
</dbReference>
<keyword evidence="8" id="KW-1185">Reference proteome</keyword>
<keyword evidence="3" id="KW-0378">Hydrolase</keyword>
<evidence type="ECO:0000256" key="2">
    <source>
        <dbReference type="ARBA" id="ARBA00013064"/>
    </source>
</evidence>
<dbReference type="InterPro" id="IPR036196">
    <property type="entry name" value="Ptyr_pPase_sf"/>
</dbReference>
<dbReference type="InterPro" id="IPR015797">
    <property type="entry name" value="NUDIX_hydrolase-like_dom_sf"/>
</dbReference>
<dbReference type="InterPro" id="IPR050438">
    <property type="entry name" value="LMW_PTPase"/>
</dbReference>
<evidence type="ECO:0000256" key="3">
    <source>
        <dbReference type="ARBA" id="ARBA00022801"/>
    </source>
</evidence>
<reference evidence="7 8" key="1">
    <citation type="submission" date="2019-03" db="EMBL/GenBank/DDBJ databases">
        <title>Genomic Encyclopedia of Archaeal and Bacterial Type Strains, Phase II (KMG-II): from individual species to whole genera.</title>
        <authorList>
            <person name="Goeker M."/>
        </authorList>
    </citation>
    <scope>NUCLEOTIDE SEQUENCE [LARGE SCALE GENOMIC DNA]</scope>
    <source>
        <strain evidence="7 8">DSM 45499</strain>
    </source>
</reference>
<dbReference type="Pfam" id="PF01451">
    <property type="entry name" value="LMWPc"/>
    <property type="match status" value="1"/>
</dbReference>
<dbReference type="EMBL" id="SOCP01000029">
    <property type="protein sequence ID" value="TDV37571.1"/>
    <property type="molecule type" value="Genomic_DNA"/>
</dbReference>
<dbReference type="AlphaFoldDB" id="A0A4R7UT88"/>
<dbReference type="PRINTS" id="PR00719">
    <property type="entry name" value="LMWPTPASE"/>
</dbReference>
<feature type="domain" description="Phosphotyrosine protein phosphatase I" evidence="6">
    <location>
        <begin position="97"/>
        <end position="240"/>
    </location>
</feature>
<proteinExistence type="inferred from homology"/>
<dbReference type="Gene3D" id="3.90.79.10">
    <property type="entry name" value="Nucleoside Triphosphate Pyrophosphohydrolase"/>
    <property type="match status" value="1"/>
</dbReference>
<dbReference type="InterPro" id="IPR017867">
    <property type="entry name" value="Tyr_phospatase_low_mol_wt"/>
</dbReference>
<evidence type="ECO:0000256" key="4">
    <source>
        <dbReference type="ARBA" id="ARBA00022912"/>
    </source>
</evidence>
<dbReference type="SUPFAM" id="SSF55811">
    <property type="entry name" value="Nudix"/>
    <property type="match status" value="1"/>
</dbReference>
<evidence type="ECO:0000256" key="1">
    <source>
        <dbReference type="ARBA" id="ARBA00011063"/>
    </source>
</evidence>
<evidence type="ECO:0000259" key="6">
    <source>
        <dbReference type="SMART" id="SM00226"/>
    </source>
</evidence>
<evidence type="ECO:0000256" key="5">
    <source>
        <dbReference type="PIRSR" id="PIRSR617867-1"/>
    </source>
</evidence>
<evidence type="ECO:0000313" key="8">
    <source>
        <dbReference type="Proteomes" id="UP000294927"/>
    </source>
</evidence>
<dbReference type="SUPFAM" id="SSF52788">
    <property type="entry name" value="Phosphotyrosine protein phosphatases I"/>
    <property type="match status" value="1"/>
</dbReference>
<feature type="active site" description="Proton donor" evidence="5">
    <location>
        <position position="214"/>
    </location>
</feature>
<dbReference type="EC" id="3.1.3.48" evidence="2"/>
<dbReference type="InterPro" id="IPR023485">
    <property type="entry name" value="Ptyr_pPase"/>
</dbReference>
<name>A0A4R7UT88_9PSEU</name>
<comment type="similarity">
    <text evidence="1">Belongs to the low molecular weight phosphotyrosine protein phosphatase family.</text>
</comment>
<dbReference type="Proteomes" id="UP000294927">
    <property type="component" value="Unassembled WGS sequence"/>
</dbReference>
<dbReference type="GO" id="GO:0004725">
    <property type="term" value="F:protein tyrosine phosphatase activity"/>
    <property type="evidence" value="ECO:0007669"/>
    <property type="project" value="UniProtKB-EC"/>
</dbReference>
<dbReference type="SMART" id="SM00226">
    <property type="entry name" value="LMWPc"/>
    <property type="match status" value="1"/>
</dbReference>
<feature type="active site" description="Nucleophile" evidence="5">
    <location>
        <position position="103"/>
    </location>
</feature>
<evidence type="ECO:0000313" key="7">
    <source>
        <dbReference type="EMBL" id="TDV37571.1"/>
    </source>
</evidence>
<dbReference type="PANTHER" id="PTHR11717:SF7">
    <property type="entry name" value="LOW MOLECULAR WEIGHT PHOSPHOTYROSINE PROTEIN PHOSPHATASE"/>
    <property type="match status" value="1"/>
</dbReference>
<dbReference type="CDD" id="cd16343">
    <property type="entry name" value="LMWPTP"/>
    <property type="match status" value="1"/>
</dbReference>
<protein>
    <recommendedName>
        <fullName evidence="2">protein-tyrosine-phosphatase</fullName>
        <ecNumber evidence="2">3.1.3.48</ecNumber>
    </recommendedName>
</protein>
<comment type="caution">
    <text evidence="7">The sequence shown here is derived from an EMBL/GenBank/DDBJ whole genome shotgun (WGS) entry which is preliminary data.</text>
</comment>
<sequence>MAEANEPPRTAAERELREELGLVITAGRLLVVGWDGPHGPWDDQLVFVFDAGVVTAEQVAAGHHRLRGTNPLLTHGVRNTGRMVDAPSPADETAESLHVCFVCTGNICRSPIAALVFSAWLAREGLADRVRVTSAGTGPWHAGEAADPRARRVLAAHDYPTDHVAAQVCDDHLSADLVVALDGEHRAALRRLRVGDVRMLRSFDPDADGDDVADPYYDDYADFEEVLRQVEAAMPGMVEWVRTRI</sequence>
<feature type="active site" evidence="5">
    <location>
        <position position="109"/>
    </location>
</feature>
<gene>
    <name evidence="7" type="ORF">CLV71_12934</name>
</gene>
<dbReference type="OrthoDB" id="9784339at2"/>
<accession>A0A4R7UT88</accession>